<evidence type="ECO:0000313" key="3">
    <source>
        <dbReference type="EMBL" id="CAB4834644.1"/>
    </source>
</evidence>
<gene>
    <name evidence="2" type="ORF">UFOPK2656_02728</name>
    <name evidence="3" type="ORF">UFOPK3099_02572</name>
    <name evidence="4" type="ORF">UFOPK3267_00144</name>
    <name evidence="5" type="ORF">UFOPK3651_02722</name>
    <name evidence="6" type="ORF">UFOPK3931_03054</name>
    <name evidence="1" type="ORF">UFOPK4189_02870</name>
</gene>
<organism evidence="6">
    <name type="scientific">freshwater metagenome</name>
    <dbReference type="NCBI Taxonomy" id="449393"/>
    <lineage>
        <taxon>unclassified sequences</taxon>
        <taxon>metagenomes</taxon>
        <taxon>ecological metagenomes</taxon>
    </lineage>
</organism>
<sequence length="57" mass="6276">MTEHEVLLPAEAAQRLGVATRVVVHAMYERRLPRVKLEDGTLGIPADALDSFHVQPA</sequence>
<dbReference type="EMBL" id="CAFBIY010000004">
    <property type="protein sequence ID" value="CAB4846211.1"/>
    <property type="molecule type" value="Genomic_DNA"/>
</dbReference>
<reference evidence="6" key="1">
    <citation type="submission" date="2020-05" db="EMBL/GenBank/DDBJ databases">
        <authorList>
            <person name="Chiriac C."/>
            <person name="Salcher M."/>
            <person name="Ghai R."/>
            <person name="Kavagutti S V."/>
        </authorList>
    </citation>
    <scope>NUCLEOTIDE SEQUENCE</scope>
</reference>
<protein>
    <submittedName>
        <fullName evidence="6">Unannotated protein</fullName>
    </submittedName>
</protein>
<evidence type="ECO:0000313" key="6">
    <source>
        <dbReference type="EMBL" id="CAB5015576.1"/>
    </source>
</evidence>
<evidence type="ECO:0000313" key="4">
    <source>
        <dbReference type="EMBL" id="CAB4846211.1"/>
    </source>
</evidence>
<dbReference type="EMBL" id="CAFAAV010000267">
    <property type="protein sequence ID" value="CAB4834644.1"/>
    <property type="molecule type" value="Genomic_DNA"/>
</dbReference>
<evidence type="ECO:0000313" key="2">
    <source>
        <dbReference type="EMBL" id="CAB4738585.1"/>
    </source>
</evidence>
<evidence type="ECO:0000313" key="1">
    <source>
        <dbReference type="EMBL" id="CAB4365114.1"/>
    </source>
</evidence>
<dbReference type="EMBL" id="CAESGF010000024">
    <property type="protein sequence ID" value="CAB4365114.1"/>
    <property type="molecule type" value="Genomic_DNA"/>
</dbReference>
<accession>A0A6J7QEN1</accession>
<dbReference type="EMBL" id="CAEZYF010000022">
    <property type="protein sequence ID" value="CAB4738585.1"/>
    <property type="molecule type" value="Genomic_DNA"/>
</dbReference>
<dbReference type="EMBL" id="CAFBMT010000020">
    <property type="protein sequence ID" value="CAB4949102.1"/>
    <property type="molecule type" value="Genomic_DNA"/>
</dbReference>
<evidence type="ECO:0000313" key="5">
    <source>
        <dbReference type="EMBL" id="CAB4949102.1"/>
    </source>
</evidence>
<proteinExistence type="predicted"/>
<name>A0A6J7QEN1_9ZZZZ</name>
<dbReference type="EMBL" id="CAFBOL010000131">
    <property type="protein sequence ID" value="CAB5015576.1"/>
    <property type="molecule type" value="Genomic_DNA"/>
</dbReference>
<dbReference type="AlphaFoldDB" id="A0A6J7QEN1"/>